<name>A0A1H6H287_CHRCI</name>
<protein>
    <submittedName>
        <fullName evidence="1">GLPGLI family protein</fullName>
    </submittedName>
</protein>
<dbReference type="InterPro" id="IPR005901">
    <property type="entry name" value="GLPGLI"/>
</dbReference>
<dbReference type="AlphaFoldDB" id="A0A1H6H287"/>
<reference evidence="1 2" key="1">
    <citation type="submission" date="2016-10" db="EMBL/GenBank/DDBJ databases">
        <authorList>
            <person name="de Groot N.N."/>
        </authorList>
    </citation>
    <scope>NUCLEOTIDE SEQUENCE [LARGE SCALE GENOMIC DNA]</scope>
    <source>
        <strain evidence="1 2">DSM 23031</strain>
    </source>
</reference>
<accession>A0A1H6H287</accession>
<dbReference type="NCBIfam" id="TIGR01200">
    <property type="entry name" value="GLPGLI"/>
    <property type="match status" value="1"/>
</dbReference>
<organism evidence="1 2">
    <name type="scientific">Chryseobacterium culicis</name>
    <dbReference type="NCBI Taxonomy" id="680127"/>
    <lineage>
        <taxon>Bacteria</taxon>
        <taxon>Pseudomonadati</taxon>
        <taxon>Bacteroidota</taxon>
        <taxon>Flavobacteriia</taxon>
        <taxon>Flavobacteriales</taxon>
        <taxon>Weeksellaceae</taxon>
        <taxon>Chryseobacterium group</taxon>
        <taxon>Chryseobacterium</taxon>
    </lineage>
</organism>
<dbReference type="Proteomes" id="UP000198561">
    <property type="component" value="Unassembled WGS sequence"/>
</dbReference>
<sequence>MYWNFFPEVNKKYKFVMKSLLFILLGTFMMFAQNNRFIYEVRYKKDSTSKNITKENHYLDITKDDIAYYNRMYFINDSLGLHGFKDYRLTTFLIKKKGNNSYQSYEYIGDVNFYKLAEEPKQQWIITDSIKTSNNFQVQKAITKFGGRIWIAWFSKDIPIPYGPHKFNGLPGLIIELYDVKKDYNFKVIKTEKIPQDYKRLSLESSMSRAIPVTQKELDKLKLDLYSSPFKYVLNESLTLPEGKKLLLDDGTVLSKEELKPAEVKERKKLKAFNNPIELDKAVRYP</sequence>
<dbReference type="Pfam" id="PF09697">
    <property type="entry name" value="Porph_ging"/>
    <property type="match status" value="1"/>
</dbReference>
<proteinExistence type="predicted"/>
<evidence type="ECO:0000313" key="1">
    <source>
        <dbReference type="EMBL" id="SEH29947.1"/>
    </source>
</evidence>
<evidence type="ECO:0000313" key="2">
    <source>
        <dbReference type="Proteomes" id="UP000198561"/>
    </source>
</evidence>
<dbReference type="EMBL" id="FNWQ01000001">
    <property type="protein sequence ID" value="SEH29947.1"/>
    <property type="molecule type" value="Genomic_DNA"/>
</dbReference>
<gene>
    <name evidence="1" type="ORF">SAMN05421593_1228</name>
</gene>
<dbReference type="OrthoDB" id="1440774at2"/>